<keyword evidence="6" id="KW-0547">Nucleotide-binding</keyword>
<keyword evidence="10 13" id="KW-1133">Transmembrane helix</keyword>
<keyword evidence="8" id="KW-0460">Magnesium</keyword>
<evidence type="ECO:0000313" key="16">
    <source>
        <dbReference type="Proteomes" id="UP001230188"/>
    </source>
</evidence>
<evidence type="ECO:0000256" key="6">
    <source>
        <dbReference type="ARBA" id="ARBA00022741"/>
    </source>
</evidence>
<dbReference type="SUPFAM" id="SSF81665">
    <property type="entry name" value="Calcium ATPase, transmembrane domain M"/>
    <property type="match status" value="1"/>
</dbReference>
<dbReference type="PANTHER" id="PTHR42861">
    <property type="entry name" value="CALCIUM-TRANSPORTING ATPASE"/>
    <property type="match status" value="1"/>
</dbReference>
<dbReference type="InterPro" id="IPR044492">
    <property type="entry name" value="P_typ_ATPase_HD_dom"/>
</dbReference>
<dbReference type="InterPro" id="IPR036412">
    <property type="entry name" value="HAD-like_sf"/>
</dbReference>
<dbReference type="InterPro" id="IPR023214">
    <property type="entry name" value="HAD_sf"/>
</dbReference>
<dbReference type="InterPro" id="IPR023298">
    <property type="entry name" value="ATPase_P-typ_TM_dom_sf"/>
</dbReference>
<sequence length="1012" mass="108688">MVRKSFNVETGQPSDSKGEDTANPITDVEVGVAGMGLSSAEAAARLERFGRNEVPIEKVPLWKVFVRQFNGTMPAMLILACLLAAAVQDWEDFGIILFMVLLNACIGYYEETKAMASLDALRDELIQEVSVMRDGRVSAVDVAELVPGDLVALRGGQAVPADALWYEGDAVKVDTAALTGEPIPWTVPRNREAETKEDVEILYGVPNTIGRRMLSGCLVVQGECMCIVTATGTQTEIGQAAAMVAETKAGPRQMSLFEAKIMAVVKMLIVCSLCVTGVVFFVQLLVRHEPFAHVLLVSLSLVIGAVPIALPLVLQVTMALGAREMAHHGAIVTHTTALQEIASMTVLNSDKTGTLTTAKMSIIPDMIWLAADDDVLGEAKPRLTKEDCLTLCALASNPSNLEDPIDAAVFRAFHAKFARPGEQDPEHENHAAGGGARVELYGQREKFDGFNPDVKRAVTRYRRQASNNQPVVRIAKGLLDKILDTGDDTGIEQWVCAGVDRESKTMDQKVATLASTDVTSGAVEVKEGSTAADAARDAAKGRGGGVRARAFAADAVLSAAGYKTIAVCAAFYNDTETKEGEMRLVGLVPMLDPPRVDTSATIQAINRAGISVKMITGDHVNIARETARLIGLGDQILHQSELWPASAVRTSSCSERAPHRVTQVMPMDKREVVVVLQNRGLVVGMTGDGVNDAAALAQAQVGIAVEGATDAATNAADIVLTRPGLSAIYAGVYEARLIFRRLRAYVLYRVAATIQIVLVLCALIFGWNDELPPIYVILLALFNDVTMTPIAHDTVEPSPNPEIPETLSLLVGSTGLGVLQSIASVVFYIVGGWVTGIDGWTNNDHYKKRMACVYLQISISVELLIFLCRAPKPVLLTKPPSRNLFLSVMLGNIISTLLCAFHIIVATNLSWRAIAGIWIFDIAAFFAVDLVKVMLLWAGNSLEFQSRALDDPSVITRAVAEAAATSVSTRVSDPTGDFRPSIASTRFSTRPTANFAHVAPAENACQSRGRMF</sequence>
<dbReference type="InterPro" id="IPR059000">
    <property type="entry name" value="ATPase_P-type_domA"/>
</dbReference>
<accession>A0AAD7XI59</accession>
<feature type="transmembrane region" description="Helical" evidence="13">
    <location>
        <begin position="261"/>
        <end position="285"/>
    </location>
</feature>
<feature type="region of interest" description="Disordered" evidence="12">
    <location>
        <begin position="1"/>
        <end position="23"/>
    </location>
</feature>
<evidence type="ECO:0000256" key="7">
    <source>
        <dbReference type="ARBA" id="ARBA00022840"/>
    </source>
</evidence>
<feature type="transmembrane region" description="Helical" evidence="13">
    <location>
        <begin position="746"/>
        <end position="767"/>
    </location>
</feature>
<evidence type="ECO:0000256" key="3">
    <source>
        <dbReference type="ARBA" id="ARBA00022553"/>
    </source>
</evidence>
<reference evidence="15" key="1">
    <citation type="submission" date="2023-01" db="EMBL/GenBank/DDBJ databases">
        <title>Metagenome sequencing of chrysophaentin producing Chrysophaeum taylorii.</title>
        <authorList>
            <person name="Davison J."/>
            <person name="Bewley C."/>
        </authorList>
    </citation>
    <scope>NUCLEOTIDE SEQUENCE</scope>
    <source>
        <strain evidence="15">NIES-1699</strain>
    </source>
</reference>
<comment type="similarity">
    <text evidence="2">Belongs to the cation transport ATPase (P-type) (TC 3.A.3) family. Type IIIA subfamily.</text>
</comment>
<dbReference type="InterPro" id="IPR004014">
    <property type="entry name" value="ATPase_P-typ_cation-transptr_N"/>
</dbReference>
<comment type="subcellular location">
    <subcellularLocation>
        <location evidence="1">Membrane</location>
        <topology evidence="1">Multi-pass membrane protein</topology>
    </subcellularLocation>
</comment>
<evidence type="ECO:0000256" key="1">
    <source>
        <dbReference type="ARBA" id="ARBA00004141"/>
    </source>
</evidence>
<feature type="transmembrane region" description="Helical" evidence="13">
    <location>
        <begin position="93"/>
        <end position="109"/>
    </location>
</feature>
<feature type="transmembrane region" description="Helical" evidence="13">
    <location>
        <begin position="917"/>
        <end position="938"/>
    </location>
</feature>
<dbReference type="Pfam" id="PF00702">
    <property type="entry name" value="Hydrolase"/>
    <property type="match status" value="1"/>
</dbReference>
<dbReference type="PRINTS" id="PR00120">
    <property type="entry name" value="HATPASE"/>
</dbReference>
<dbReference type="GO" id="GO:0046872">
    <property type="term" value="F:metal ion binding"/>
    <property type="evidence" value="ECO:0007669"/>
    <property type="project" value="UniProtKB-KW"/>
</dbReference>
<dbReference type="Proteomes" id="UP001230188">
    <property type="component" value="Unassembled WGS sequence"/>
</dbReference>
<keyword evidence="5" id="KW-0479">Metal-binding</keyword>
<evidence type="ECO:0000256" key="13">
    <source>
        <dbReference type="SAM" id="Phobius"/>
    </source>
</evidence>
<evidence type="ECO:0000313" key="15">
    <source>
        <dbReference type="EMBL" id="KAJ8599296.1"/>
    </source>
</evidence>
<dbReference type="AlphaFoldDB" id="A0AAD7XI59"/>
<feature type="transmembrane region" description="Helical" evidence="13">
    <location>
        <begin position="291"/>
        <end position="314"/>
    </location>
</feature>
<proteinExistence type="inferred from homology"/>
<feature type="transmembrane region" description="Helical" evidence="13">
    <location>
        <begin position="69"/>
        <end position="87"/>
    </location>
</feature>
<dbReference type="GO" id="GO:0005524">
    <property type="term" value="F:ATP binding"/>
    <property type="evidence" value="ECO:0007669"/>
    <property type="project" value="UniProtKB-KW"/>
</dbReference>
<evidence type="ECO:0000256" key="4">
    <source>
        <dbReference type="ARBA" id="ARBA00022692"/>
    </source>
</evidence>
<gene>
    <name evidence="15" type="ORF">CTAYLR_006801</name>
</gene>
<keyword evidence="4 13" id="KW-0812">Transmembrane</keyword>
<evidence type="ECO:0000256" key="11">
    <source>
        <dbReference type="ARBA" id="ARBA00023136"/>
    </source>
</evidence>
<dbReference type="InterPro" id="IPR023299">
    <property type="entry name" value="ATPase_P-typ_cyto_dom_N"/>
</dbReference>
<dbReference type="NCBIfam" id="TIGR01494">
    <property type="entry name" value="ATPase_P-type"/>
    <property type="match status" value="1"/>
</dbReference>
<dbReference type="SMART" id="SM00831">
    <property type="entry name" value="Cation_ATPase_N"/>
    <property type="match status" value="1"/>
</dbReference>
<dbReference type="SFLD" id="SFLDS00003">
    <property type="entry name" value="Haloacid_Dehalogenase"/>
    <property type="match status" value="1"/>
</dbReference>
<dbReference type="SUPFAM" id="SSF56784">
    <property type="entry name" value="HAD-like"/>
    <property type="match status" value="1"/>
</dbReference>
<dbReference type="Gene3D" id="2.70.150.10">
    <property type="entry name" value="Calcium-transporting ATPase, cytoplasmic transduction domain A"/>
    <property type="match status" value="1"/>
</dbReference>
<evidence type="ECO:0000256" key="12">
    <source>
        <dbReference type="SAM" id="MobiDB-lite"/>
    </source>
</evidence>
<feature type="domain" description="Cation-transporting P-type ATPase N-terminal" evidence="14">
    <location>
        <begin position="19"/>
        <end position="89"/>
    </location>
</feature>
<dbReference type="SFLD" id="SFLDG00002">
    <property type="entry name" value="C1.7:_P-type_atpase_like"/>
    <property type="match status" value="1"/>
</dbReference>
<comment type="caution">
    <text evidence="15">The sequence shown here is derived from an EMBL/GenBank/DDBJ whole genome shotgun (WGS) entry which is preliminary data.</text>
</comment>
<dbReference type="InterPro" id="IPR008250">
    <property type="entry name" value="ATPase_P-typ_transduc_dom_A_sf"/>
</dbReference>
<keyword evidence="3" id="KW-0597">Phosphoprotein</keyword>
<dbReference type="Gene3D" id="1.20.1110.10">
    <property type="entry name" value="Calcium-transporting ATPase, transmembrane domain"/>
    <property type="match status" value="1"/>
</dbReference>
<dbReference type="SFLD" id="SFLDF00027">
    <property type="entry name" value="p-type_atpase"/>
    <property type="match status" value="1"/>
</dbReference>
<keyword evidence="9" id="KW-1278">Translocase</keyword>
<dbReference type="PRINTS" id="PR00119">
    <property type="entry name" value="CATATPASE"/>
</dbReference>
<evidence type="ECO:0000256" key="5">
    <source>
        <dbReference type="ARBA" id="ARBA00022723"/>
    </source>
</evidence>
<dbReference type="EMBL" id="JAQMWT010000574">
    <property type="protein sequence ID" value="KAJ8599296.1"/>
    <property type="molecule type" value="Genomic_DNA"/>
</dbReference>
<evidence type="ECO:0000259" key="14">
    <source>
        <dbReference type="SMART" id="SM00831"/>
    </source>
</evidence>
<keyword evidence="7" id="KW-0067">ATP-binding</keyword>
<organism evidence="15 16">
    <name type="scientific">Chrysophaeum taylorii</name>
    <dbReference type="NCBI Taxonomy" id="2483200"/>
    <lineage>
        <taxon>Eukaryota</taxon>
        <taxon>Sar</taxon>
        <taxon>Stramenopiles</taxon>
        <taxon>Ochrophyta</taxon>
        <taxon>Pelagophyceae</taxon>
        <taxon>Pelagomonadales</taxon>
        <taxon>Pelagomonadaceae</taxon>
        <taxon>Chrysophaeum</taxon>
    </lineage>
</organism>
<evidence type="ECO:0000256" key="8">
    <source>
        <dbReference type="ARBA" id="ARBA00022842"/>
    </source>
</evidence>
<dbReference type="Pfam" id="PF00122">
    <property type="entry name" value="E1-E2_ATPase"/>
    <property type="match status" value="1"/>
</dbReference>
<evidence type="ECO:0000256" key="2">
    <source>
        <dbReference type="ARBA" id="ARBA00008804"/>
    </source>
</evidence>
<keyword evidence="11 13" id="KW-0472">Membrane</keyword>
<feature type="transmembrane region" description="Helical" evidence="13">
    <location>
        <begin position="807"/>
        <end position="833"/>
    </location>
</feature>
<dbReference type="FunFam" id="3.40.50.1000:FF:000211">
    <property type="entry name" value="Plasma membrane ATPase"/>
    <property type="match status" value="1"/>
</dbReference>
<dbReference type="InterPro" id="IPR018303">
    <property type="entry name" value="ATPase_P-typ_P_site"/>
</dbReference>
<dbReference type="PROSITE" id="PS00154">
    <property type="entry name" value="ATPASE_E1_E2"/>
    <property type="match status" value="1"/>
</dbReference>
<dbReference type="InterPro" id="IPR001757">
    <property type="entry name" value="P_typ_ATPase"/>
</dbReference>
<protein>
    <recommendedName>
        <fullName evidence="14">Cation-transporting P-type ATPase N-terminal domain-containing protein</fullName>
    </recommendedName>
</protein>
<dbReference type="Pfam" id="PF00690">
    <property type="entry name" value="Cation_ATPase_N"/>
    <property type="match status" value="1"/>
</dbReference>
<dbReference type="Gene3D" id="3.40.50.1000">
    <property type="entry name" value="HAD superfamily/HAD-like"/>
    <property type="match status" value="1"/>
</dbReference>
<dbReference type="SUPFAM" id="SSF81653">
    <property type="entry name" value="Calcium ATPase, transduction domain A"/>
    <property type="match status" value="1"/>
</dbReference>
<dbReference type="GO" id="GO:0016020">
    <property type="term" value="C:membrane"/>
    <property type="evidence" value="ECO:0007669"/>
    <property type="project" value="UniProtKB-SubCell"/>
</dbReference>
<evidence type="ECO:0000256" key="9">
    <source>
        <dbReference type="ARBA" id="ARBA00022967"/>
    </source>
</evidence>
<evidence type="ECO:0000256" key="10">
    <source>
        <dbReference type="ARBA" id="ARBA00022989"/>
    </source>
</evidence>
<keyword evidence="16" id="KW-1185">Reference proteome</keyword>
<dbReference type="Gene3D" id="3.40.1110.10">
    <property type="entry name" value="Calcium-transporting ATPase, cytoplasmic domain N"/>
    <property type="match status" value="1"/>
</dbReference>
<dbReference type="GO" id="GO:0016887">
    <property type="term" value="F:ATP hydrolysis activity"/>
    <property type="evidence" value="ECO:0007669"/>
    <property type="project" value="InterPro"/>
</dbReference>
<feature type="transmembrane region" description="Helical" evidence="13">
    <location>
        <begin position="883"/>
        <end position="905"/>
    </location>
</feature>
<name>A0AAD7XI59_9STRA</name>